<proteinExistence type="predicted"/>
<keyword evidence="1" id="KW-0479">Metal-binding</keyword>
<evidence type="ECO:0000259" key="2">
    <source>
        <dbReference type="PROSITE" id="PS50966"/>
    </source>
</evidence>
<organism evidence="3 4">
    <name type="scientific">Paenibacillus vulneris</name>
    <dbReference type="NCBI Taxonomy" id="1133364"/>
    <lineage>
        <taxon>Bacteria</taxon>
        <taxon>Bacillati</taxon>
        <taxon>Bacillota</taxon>
        <taxon>Bacilli</taxon>
        <taxon>Bacillales</taxon>
        <taxon>Paenibacillaceae</taxon>
        <taxon>Paenibacillus</taxon>
    </lineage>
</organism>
<keyword evidence="4" id="KW-1185">Reference proteome</keyword>
<dbReference type="EMBL" id="JBHTLU010000013">
    <property type="protein sequence ID" value="MFD1220821.1"/>
    <property type="molecule type" value="Genomic_DNA"/>
</dbReference>
<evidence type="ECO:0000313" key="3">
    <source>
        <dbReference type="EMBL" id="MFD1220821.1"/>
    </source>
</evidence>
<protein>
    <submittedName>
        <fullName evidence="3">SWIM zinc finger domain-containing protein</fullName>
    </submittedName>
</protein>
<accession>A0ABW3UJQ8</accession>
<keyword evidence="1" id="KW-0863">Zinc-finger</keyword>
<dbReference type="Proteomes" id="UP001597180">
    <property type="component" value="Unassembled WGS sequence"/>
</dbReference>
<dbReference type="PROSITE" id="PS50966">
    <property type="entry name" value="ZF_SWIM"/>
    <property type="match status" value="1"/>
</dbReference>
<name>A0ABW3UJQ8_9BACL</name>
<reference evidence="4" key="1">
    <citation type="journal article" date="2019" name="Int. J. Syst. Evol. Microbiol.">
        <title>The Global Catalogue of Microorganisms (GCM) 10K type strain sequencing project: providing services to taxonomists for standard genome sequencing and annotation.</title>
        <authorList>
            <consortium name="The Broad Institute Genomics Platform"/>
            <consortium name="The Broad Institute Genome Sequencing Center for Infectious Disease"/>
            <person name="Wu L."/>
            <person name="Ma J."/>
        </authorList>
    </citation>
    <scope>NUCLEOTIDE SEQUENCE [LARGE SCALE GENOMIC DNA]</scope>
    <source>
        <strain evidence="4">CCUG 53270</strain>
    </source>
</reference>
<keyword evidence="1" id="KW-0862">Zinc</keyword>
<gene>
    <name evidence="3" type="ORF">ACFQ4B_11860</name>
</gene>
<dbReference type="Pfam" id="PF04434">
    <property type="entry name" value="SWIM"/>
    <property type="match status" value="1"/>
</dbReference>
<feature type="domain" description="SWIM-type" evidence="2">
    <location>
        <begin position="63"/>
        <end position="96"/>
    </location>
</feature>
<dbReference type="RefSeq" id="WP_345587372.1">
    <property type="nucleotide sequence ID" value="NZ_BAABJG010000006.1"/>
</dbReference>
<evidence type="ECO:0000313" key="4">
    <source>
        <dbReference type="Proteomes" id="UP001597180"/>
    </source>
</evidence>
<sequence>MSLFTALNDEQWLLLLEQVAKSFNEVTLSRGFTYFKQQRIVRMIASEDRVIQAWVSGSGSEEYKVTLHLNHFSSNSCTCPVQDTCKHQAAVMMELADRLGYPASQIVNAKHHIKRIKATPTPETLLANLPGMKISGWHEMMNQLTSHVTPSYDLGMYSDMLSNQLQTIRLDTVPFSDTDRMYFELHRELFILRKMKEQTIKNNVNYYTSFALYRHSDKILAWLQEQSALVDFTLNRERLKETLAYLRQQMLEDNHQHEPEFRIYTRLWECAAGRSPEAEVWASEELNSLEEQPAHSSALYLLAVKAYLLLQQSQTKEAWKTIEEIQTIKKAPSSLFFPFLYHLLKVRELDALVEWLIRTAPYFYGLQSKEQDLYISIWKTAISHVPEAEKHLWPVLEEMLPHSISIMEDLLYEQRKWKPWLELQLVQGHDPHYHRVSVLQPIEKEEPELLLPYYHQAIEQYVAQKNRHDYKLAVKLLKRLEKVYKKMKQVDRWDRFFGGFLERHSRLRALQEEMKKGKLLE</sequence>
<dbReference type="InterPro" id="IPR007527">
    <property type="entry name" value="Znf_SWIM"/>
</dbReference>
<comment type="caution">
    <text evidence="3">The sequence shown here is derived from an EMBL/GenBank/DDBJ whole genome shotgun (WGS) entry which is preliminary data.</text>
</comment>
<evidence type="ECO:0000256" key="1">
    <source>
        <dbReference type="PROSITE-ProRule" id="PRU00325"/>
    </source>
</evidence>